<dbReference type="EMBL" id="PCVY01000023">
    <property type="protein sequence ID" value="PIQ86962.1"/>
    <property type="molecule type" value="Genomic_DNA"/>
</dbReference>
<dbReference type="InterPro" id="IPR009061">
    <property type="entry name" value="DNA-bd_dom_put_sf"/>
</dbReference>
<evidence type="ECO:0008006" key="3">
    <source>
        <dbReference type="Google" id="ProtNLM"/>
    </source>
</evidence>
<reference evidence="1 2" key="1">
    <citation type="submission" date="2017-09" db="EMBL/GenBank/DDBJ databases">
        <title>Depth-based differentiation of microbial function through sediment-hosted aquifers and enrichment of novel symbionts in the deep terrestrial subsurface.</title>
        <authorList>
            <person name="Probst A.J."/>
            <person name="Ladd B."/>
            <person name="Jarett J.K."/>
            <person name="Geller-Mcgrath D.E."/>
            <person name="Sieber C.M."/>
            <person name="Emerson J.B."/>
            <person name="Anantharaman K."/>
            <person name="Thomas B.C."/>
            <person name="Malmstrom R."/>
            <person name="Stieglmeier M."/>
            <person name="Klingl A."/>
            <person name="Woyke T."/>
            <person name="Ryan C.M."/>
            <person name="Banfield J.F."/>
        </authorList>
    </citation>
    <scope>NUCLEOTIDE SEQUENCE [LARGE SCALE GENOMIC DNA]</scope>
    <source>
        <strain evidence="1">CG11_big_fil_rev_8_21_14_0_20_45_26</strain>
    </source>
</reference>
<dbReference type="SUPFAM" id="SSF46955">
    <property type="entry name" value="Putative DNA-binding domain"/>
    <property type="match status" value="1"/>
</dbReference>
<evidence type="ECO:0000313" key="2">
    <source>
        <dbReference type="Proteomes" id="UP000230859"/>
    </source>
</evidence>
<dbReference type="AlphaFoldDB" id="A0A2H0LRB9"/>
<sequence>MTLIRKGQLAKELNIPWPTVKYYTAVGLFPVAGRTPNGQHLYHLPLIREKYERIKTLKRQRLTIGEIIDRLKMESIVQETSAV</sequence>
<organism evidence="1 2">
    <name type="scientific">Candidatus Abzuiibacterium crystallinum</name>
    <dbReference type="NCBI Taxonomy" id="1974748"/>
    <lineage>
        <taxon>Bacteria</taxon>
        <taxon>Pseudomonadati</taxon>
        <taxon>Candidatus Omnitrophota</taxon>
        <taxon>Candidatus Abzuiibacterium</taxon>
    </lineage>
</organism>
<protein>
    <recommendedName>
        <fullName evidence="3">HTH merR-type domain-containing protein</fullName>
    </recommendedName>
</protein>
<dbReference type="Gene3D" id="1.10.1660.10">
    <property type="match status" value="1"/>
</dbReference>
<proteinExistence type="predicted"/>
<dbReference type="Proteomes" id="UP000230859">
    <property type="component" value="Unassembled WGS sequence"/>
</dbReference>
<accession>A0A2H0LRB9</accession>
<gene>
    <name evidence="1" type="ORF">COV74_02755</name>
</gene>
<name>A0A2H0LRB9_9BACT</name>
<comment type="caution">
    <text evidence="1">The sequence shown here is derived from an EMBL/GenBank/DDBJ whole genome shotgun (WGS) entry which is preliminary data.</text>
</comment>
<evidence type="ECO:0000313" key="1">
    <source>
        <dbReference type="EMBL" id="PIQ86962.1"/>
    </source>
</evidence>